<dbReference type="Proteomes" id="UP000283295">
    <property type="component" value="Unassembled WGS sequence"/>
</dbReference>
<dbReference type="Gene3D" id="3.90.550.10">
    <property type="entry name" value="Spore Coat Polysaccharide Biosynthesis Protein SpsA, Chain A"/>
    <property type="match status" value="1"/>
</dbReference>
<dbReference type="AlphaFoldDB" id="A0A412IRW9"/>
<evidence type="ECO:0000313" key="7">
    <source>
        <dbReference type="Proteomes" id="UP000283295"/>
    </source>
</evidence>
<keyword evidence="3 6" id="KW-0808">Transferase</keyword>
<gene>
    <name evidence="6" type="ORF">DWX94_07560</name>
</gene>
<dbReference type="InterPro" id="IPR017542">
    <property type="entry name" value="XrtG-assoc_glycosyltfrase"/>
</dbReference>
<comment type="similarity">
    <text evidence="1">Belongs to the glycosyltransferase 2 family.</text>
</comment>
<evidence type="ECO:0000256" key="1">
    <source>
        <dbReference type="ARBA" id="ARBA00006739"/>
    </source>
</evidence>
<feature type="transmembrane region" description="Helical" evidence="4">
    <location>
        <begin position="390"/>
        <end position="411"/>
    </location>
</feature>
<keyword evidence="4" id="KW-1133">Transmembrane helix</keyword>
<dbReference type="InterPro" id="IPR001173">
    <property type="entry name" value="Glyco_trans_2-like"/>
</dbReference>
<keyword evidence="4" id="KW-0472">Membrane</keyword>
<accession>A0A412IRW9</accession>
<keyword evidence="2" id="KW-0328">Glycosyltransferase</keyword>
<dbReference type="RefSeq" id="WP_022058389.1">
    <property type="nucleotide sequence ID" value="NZ_CABIWG010000001.1"/>
</dbReference>
<protein>
    <submittedName>
        <fullName evidence="6">Putative glycosyltransferase, exosortase G system-associated</fullName>
    </submittedName>
</protein>
<dbReference type="InterPro" id="IPR029044">
    <property type="entry name" value="Nucleotide-diphossugar_trans"/>
</dbReference>
<proteinExistence type="inferred from homology"/>
<dbReference type="SUPFAM" id="SSF53448">
    <property type="entry name" value="Nucleotide-diphospho-sugar transferases"/>
    <property type="match status" value="1"/>
</dbReference>
<dbReference type="CDD" id="cd06423">
    <property type="entry name" value="CESA_like"/>
    <property type="match status" value="1"/>
</dbReference>
<evidence type="ECO:0000313" key="6">
    <source>
        <dbReference type="EMBL" id="RGS42835.1"/>
    </source>
</evidence>
<feature type="transmembrane region" description="Helical" evidence="4">
    <location>
        <begin position="330"/>
        <end position="350"/>
    </location>
</feature>
<dbReference type="EMBL" id="QRVK01000015">
    <property type="protein sequence ID" value="RGS42835.1"/>
    <property type="molecule type" value="Genomic_DNA"/>
</dbReference>
<evidence type="ECO:0000256" key="3">
    <source>
        <dbReference type="ARBA" id="ARBA00022679"/>
    </source>
</evidence>
<evidence type="ECO:0000259" key="5">
    <source>
        <dbReference type="Pfam" id="PF00535"/>
    </source>
</evidence>
<dbReference type="GO" id="GO:0016757">
    <property type="term" value="F:glycosyltransferase activity"/>
    <property type="evidence" value="ECO:0007669"/>
    <property type="project" value="UniProtKB-KW"/>
</dbReference>
<feature type="domain" description="Glycosyltransferase 2-like" evidence="5">
    <location>
        <begin position="58"/>
        <end position="231"/>
    </location>
</feature>
<name>A0A412IRW9_9FIRM</name>
<reference evidence="6 7" key="1">
    <citation type="submission" date="2018-08" db="EMBL/GenBank/DDBJ databases">
        <title>A genome reference for cultivated species of the human gut microbiota.</title>
        <authorList>
            <person name="Zou Y."/>
            <person name="Xue W."/>
            <person name="Luo G."/>
        </authorList>
    </citation>
    <scope>NUCLEOTIDE SEQUENCE [LARGE SCALE GENOMIC DNA]</scope>
    <source>
        <strain evidence="6 7">AF22-21</strain>
    </source>
</reference>
<organism evidence="6 7">
    <name type="scientific">Coprococcus eutactus</name>
    <dbReference type="NCBI Taxonomy" id="33043"/>
    <lineage>
        <taxon>Bacteria</taxon>
        <taxon>Bacillati</taxon>
        <taxon>Bacillota</taxon>
        <taxon>Clostridia</taxon>
        <taxon>Lachnospirales</taxon>
        <taxon>Lachnospiraceae</taxon>
        <taxon>Coprococcus</taxon>
    </lineage>
</organism>
<dbReference type="Pfam" id="PF00535">
    <property type="entry name" value="Glycos_transf_2"/>
    <property type="match status" value="1"/>
</dbReference>
<evidence type="ECO:0000256" key="2">
    <source>
        <dbReference type="ARBA" id="ARBA00022676"/>
    </source>
</evidence>
<keyword evidence="4" id="KW-0812">Transmembrane</keyword>
<dbReference type="OrthoDB" id="9807778at2"/>
<comment type="caution">
    <text evidence="6">The sequence shown here is derived from an EMBL/GenBank/DDBJ whole genome shotgun (WGS) entry which is preliminary data.</text>
</comment>
<feature type="transmembrane region" description="Helical" evidence="4">
    <location>
        <begin position="357"/>
        <end position="378"/>
    </location>
</feature>
<sequence length="461" mass="54769">MTLITQIFHSSILFWAAWVIIPIVMEIIPTICNFFILIKKKLVSRKEKVINFSPEITLIIPVYNQEHSLHRCISSIDASSYPNSKIYILVVNNMSTDRSFDVFCKCQEEFPDLTMNWVNSRQGKSKALNLGLFNSYGKYIIHIDSDGVLQRDAIRNMVTKFERNPDIDCMTGTIMTNPEMVDDTDRFGLRLLRKLEFFEYCQAFLAGRNFQSEFNNIFTLSGAFSAFRRSTIMKTNMYNTDTVCEDTHVTFQIRDVLGDKVALCSEAIFYVDPIEDMNRLYIQRQRWQRGEIEVVHMFMKNRMNAVRGFFSDFIVRLVMFDHTFAFPRMIWYFALICLGIFQDYPFTLIIDSVIIMYFLYVFTTTLLYICISLFLSPFKQLRRYYMRKWYLVFLLPLYNFVVFWFRFAGIINSMKSKGSWKMQNFSEERQTAWSIIKHDFRWLGRLVYKVTGRRKCHEQES</sequence>
<feature type="transmembrane region" description="Helical" evidence="4">
    <location>
        <begin position="12"/>
        <end position="38"/>
    </location>
</feature>
<dbReference type="PANTHER" id="PTHR43630:SF1">
    <property type="entry name" value="POLY-BETA-1,6-N-ACETYL-D-GLUCOSAMINE SYNTHASE"/>
    <property type="match status" value="1"/>
</dbReference>
<dbReference type="PANTHER" id="PTHR43630">
    <property type="entry name" value="POLY-BETA-1,6-N-ACETYL-D-GLUCOSAMINE SYNTHASE"/>
    <property type="match status" value="1"/>
</dbReference>
<evidence type="ECO:0000256" key="4">
    <source>
        <dbReference type="SAM" id="Phobius"/>
    </source>
</evidence>
<dbReference type="NCBIfam" id="TIGR03111">
    <property type="entry name" value="glyc2_xrt_Gpos1"/>
    <property type="match status" value="1"/>
</dbReference>